<evidence type="ECO:0000313" key="6">
    <source>
        <dbReference type="EMBL" id="SDE34450.1"/>
    </source>
</evidence>
<dbReference type="PANTHER" id="PTHR43149:SF1">
    <property type="entry name" value="DELTA(3,5)-DELTA(2,4)-DIENOYL-COA ISOMERASE, MITOCHONDRIAL"/>
    <property type="match status" value="1"/>
</dbReference>
<dbReference type="EMBL" id="FNAY01000001">
    <property type="protein sequence ID" value="SDE34450.1"/>
    <property type="molecule type" value="Genomic_DNA"/>
</dbReference>
<dbReference type="CDD" id="cd06558">
    <property type="entry name" value="crotonase-like"/>
    <property type="match status" value="1"/>
</dbReference>
<evidence type="ECO:0000256" key="5">
    <source>
        <dbReference type="ARBA" id="ARBA00023235"/>
    </source>
</evidence>
<keyword evidence="5" id="KW-0413">Isomerase</keyword>
<accession>A0A1G7C6Q2</accession>
<protein>
    <submittedName>
        <fullName evidence="6">Enoyl-CoA hydratase/carnithine racemase</fullName>
    </submittedName>
</protein>
<dbReference type="SUPFAM" id="SSF52096">
    <property type="entry name" value="ClpP/crotonase"/>
    <property type="match status" value="1"/>
</dbReference>
<reference evidence="6 7" key="1">
    <citation type="submission" date="2016-10" db="EMBL/GenBank/DDBJ databases">
        <authorList>
            <person name="de Groot N.N."/>
        </authorList>
    </citation>
    <scope>NUCLEOTIDE SEQUENCE [LARGE SCALE GENOMIC DNA]</scope>
    <source>
        <strain evidence="7">DSM 938 / 37b4</strain>
    </source>
</reference>
<keyword evidence="3" id="KW-0276">Fatty acid metabolism</keyword>
<evidence type="ECO:0000256" key="2">
    <source>
        <dbReference type="ARBA" id="ARBA00005254"/>
    </source>
</evidence>
<dbReference type="Proteomes" id="UP000183812">
    <property type="component" value="Unassembled WGS sequence"/>
</dbReference>
<dbReference type="InterPro" id="IPR045002">
    <property type="entry name" value="Ech1-like"/>
</dbReference>
<name>A0A1G7C6Q2_RHOCA</name>
<dbReference type="NCBIfam" id="NF005699">
    <property type="entry name" value="PRK07509.1"/>
    <property type="match status" value="1"/>
</dbReference>
<evidence type="ECO:0000256" key="3">
    <source>
        <dbReference type="ARBA" id="ARBA00022832"/>
    </source>
</evidence>
<keyword evidence="4" id="KW-0443">Lipid metabolism</keyword>
<dbReference type="GO" id="GO:0016853">
    <property type="term" value="F:isomerase activity"/>
    <property type="evidence" value="ECO:0007669"/>
    <property type="project" value="UniProtKB-KW"/>
</dbReference>
<sequence>MDRVTLQRVEGVAVVTLNRPEKMNAVDFPMIDAVIAVAEQLAAEPGLRAVVLRGEGRAFCAGLDVANFAALAIGDPEALIAPRSHGKANRFQQFSLCWRALPVPVIAALQGVAFGAGLQLAAGADIRIAAPGTRLAVMEMKWGLIPDMGGMVTLPELLRADVLRRMTYTAEEISADEALRLGLVTEIAEDPLVRALDLARAIAGRSPSAIRAAKRLVGTAYAAPAAEVLALESREQIALIGKPDQMEVIAANMAGRAPKFG</sequence>
<dbReference type="RefSeq" id="WP_074552442.1">
    <property type="nucleotide sequence ID" value="NZ_CP119563.1"/>
</dbReference>
<dbReference type="Pfam" id="PF00378">
    <property type="entry name" value="ECH_1"/>
    <property type="match status" value="1"/>
</dbReference>
<dbReference type="GO" id="GO:0006635">
    <property type="term" value="P:fatty acid beta-oxidation"/>
    <property type="evidence" value="ECO:0007669"/>
    <property type="project" value="UniProtKB-UniPathway"/>
</dbReference>
<comment type="similarity">
    <text evidence="2">Belongs to the enoyl-CoA hydratase/isomerase family.</text>
</comment>
<dbReference type="Gene3D" id="3.90.226.10">
    <property type="entry name" value="2-enoyl-CoA Hydratase, Chain A, domain 1"/>
    <property type="match status" value="1"/>
</dbReference>
<dbReference type="AlphaFoldDB" id="A0A1G7C6Q2"/>
<dbReference type="OrthoDB" id="5730382at2"/>
<dbReference type="UniPathway" id="UPA00659"/>
<gene>
    <name evidence="6" type="ORF">SAMN04244550_00165</name>
</gene>
<evidence type="ECO:0000256" key="4">
    <source>
        <dbReference type="ARBA" id="ARBA00023098"/>
    </source>
</evidence>
<dbReference type="InterPro" id="IPR029045">
    <property type="entry name" value="ClpP/crotonase-like_dom_sf"/>
</dbReference>
<dbReference type="InterPro" id="IPR001753">
    <property type="entry name" value="Enoyl-CoA_hydra/iso"/>
</dbReference>
<comment type="pathway">
    <text evidence="1">Lipid metabolism; fatty acid beta-oxidation.</text>
</comment>
<proteinExistence type="inferred from homology"/>
<evidence type="ECO:0000313" key="7">
    <source>
        <dbReference type="Proteomes" id="UP000183812"/>
    </source>
</evidence>
<dbReference type="Gene3D" id="1.10.12.10">
    <property type="entry name" value="Lyase 2-enoyl-coa Hydratase, Chain A, domain 2"/>
    <property type="match status" value="1"/>
</dbReference>
<organism evidence="6 7">
    <name type="scientific">Rhodobacter capsulatus</name>
    <name type="common">Rhodopseudomonas capsulata</name>
    <dbReference type="NCBI Taxonomy" id="1061"/>
    <lineage>
        <taxon>Bacteria</taxon>
        <taxon>Pseudomonadati</taxon>
        <taxon>Pseudomonadota</taxon>
        <taxon>Alphaproteobacteria</taxon>
        <taxon>Rhodobacterales</taxon>
        <taxon>Rhodobacter group</taxon>
        <taxon>Rhodobacter</taxon>
    </lineage>
</organism>
<dbReference type="InterPro" id="IPR014748">
    <property type="entry name" value="Enoyl-CoA_hydra_C"/>
</dbReference>
<evidence type="ECO:0000256" key="1">
    <source>
        <dbReference type="ARBA" id="ARBA00005005"/>
    </source>
</evidence>
<dbReference type="PANTHER" id="PTHR43149">
    <property type="entry name" value="ENOYL-COA HYDRATASE"/>
    <property type="match status" value="1"/>
</dbReference>